<name>A0A1I7DC00_9HYPH</name>
<evidence type="ECO:0000313" key="1">
    <source>
        <dbReference type="EMBL" id="SFU09263.1"/>
    </source>
</evidence>
<sequence>MHLASLEFAVKLTKAKATVLAALFVLMQLVAPPGMMVSGGEDGFEIVICTAQGMQTVLLDEHGNEIQQAEEQEAYDNCAFGNVVAKALSASPHTEFDASPLPIDVVTLPTSIALTETTVRIAAPRAPPVQA</sequence>
<evidence type="ECO:0000313" key="2">
    <source>
        <dbReference type="Proteomes" id="UP000183371"/>
    </source>
</evidence>
<dbReference type="Pfam" id="PF11162">
    <property type="entry name" value="DUF2946"/>
    <property type="match status" value="1"/>
</dbReference>
<protein>
    <recommendedName>
        <fullName evidence="3">DUF2946 domain-containing protein</fullName>
    </recommendedName>
</protein>
<dbReference type="EMBL" id="FPBD01000008">
    <property type="protein sequence ID" value="SFU09263.1"/>
    <property type="molecule type" value="Genomic_DNA"/>
</dbReference>
<evidence type="ECO:0008006" key="3">
    <source>
        <dbReference type="Google" id="ProtNLM"/>
    </source>
</evidence>
<keyword evidence="2" id="KW-1185">Reference proteome</keyword>
<accession>A0A1I7DC00</accession>
<organism evidence="1 2">
    <name type="scientific">Pseudovibrio denitrificans</name>
    <dbReference type="NCBI Taxonomy" id="258256"/>
    <lineage>
        <taxon>Bacteria</taxon>
        <taxon>Pseudomonadati</taxon>
        <taxon>Pseudomonadota</taxon>
        <taxon>Alphaproteobacteria</taxon>
        <taxon>Hyphomicrobiales</taxon>
        <taxon>Stappiaceae</taxon>
        <taxon>Pseudovibrio</taxon>
    </lineage>
</organism>
<gene>
    <name evidence="1" type="ORF">SAMN05444141_108133</name>
</gene>
<dbReference type="Proteomes" id="UP000183371">
    <property type="component" value="Unassembled WGS sequence"/>
</dbReference>
<dbReference type="InterPro" id="IPR021333">
    <property type="entry name" value="DUF2946"/>
</dbReference>
<proteinExistence type="predicted"/>
<dbReference type="AlphaFoldDB" id="A0A1I7DC00"/>
<reference evidence="2" key="1">
    <citation type="submission" date="2016-10" db="EMBL/GenBank/DDBJ databases">
        <authorList>
            <person name="Varghese N."/>
            <person name="Submissions S."/>
        </authorList>
    </citation>
    <scope>NUCLEOTIDE SEQUENCE [LARGE SCALE GENOMIC DNA]</scope>
    <source>
        <strain evidence="2">DSM 17465</strain>
    </source>
</reference>